<sequence>MKPQLPLPSPDAQASSAHLTKLIKNEIEQHQNWIPFSRFMELALYTPQYGYYSGGSHKIGTDGDFITAPTLSPLFGQTLAKQLAELLPQTAGNIYEFGAGTGHLAATLLQNLSDGLNHYYIIELSAELAERQRQHILEHTSPEAATKVIHLTTLPEHFDGIIIGNEVLDAMPVERLIYQDEGFQQIGVSLENDELIEAIRPLTQAELIQTASLYLPPFHSYTSELHPAQYAFIQTLAAKLQRGGIIFIDYGFDATQYYHPQRKEGTFIGHYRHHTIHDPFFNIGLTDLTAHVNFTDIARAGTEAGLDLIGYLPQSYFLLNLGITDLLAQIGSPDSIEYIQAAAAVQKLIHQHEMGELFKVIAFGKNIDIDWAGFSHGDICHKL</sequence>
<evidence type="ECO:0000256" key="1">
    <source>
        <dbReference type="ARBA" id="ARBA00022603"/>
    </source>
</evidence>
<dbReference type="GO" id="GO:0032259">
    <property type="term" value="P:methylation"/>
    <property type="evidence" value="ECO:0007669"/>
    <property type="project" value="UniProtKB-KW"/>
</dbReference>
<name>A0A9W5IT46_NEISU</name>
<evidence type="ECO:0000313" key="4">
    <source>
        <dbReference type="Proteomes" id="UP000004621"/>
    </source>
</evidence>
<dbReference type="Proteomes" id="UP000004621">
    <property type="component" value="Unassembled WGS sequence"/>
</dbReference>
<dbReference type="Pfam" id="PF02636">
    <property type="entry name" value="Methyltransf_28"/>
    <property type="match status" value="1"/>
</dbReference>
<organism evidence="3 4">
    <name type="scientific">Neisseria subflava NJ9703</name>
    <dbReference type="NCBI Taxonomy" id="546268"/>
    <lineage>
        <taxon>Bacteria</taxon>
        <taxon>Pseudomonadati</taxon>
        <taxon>Pseudomonadota</taxon>
        <taxon>Betaproteobacteria</taxon>
        <taxon>Neisseriales</taxon>
        <taxon>Neisseriaceae</taxon>
        <taxon>Neisseria</taxon>
    </lineage>
</organism>
<dbReference type="PANTHER" id="PTHR12049">
    <property type="entry name" value="PROTEIN ARGININE METHYLTRANSFERASE NDUFAF7, MITOCHONDRIAL"/>
    <property type="match status" value="1"/>
</dbReference>
<evidence type="ECO:0008006" key="5">
    <source>
        <dbReference type="Google" id="ProtNLM"/>
    </source>
</evidence>
<comment type="caution">
    <text evidence="3">The sequence shown here is derived from an EMBL/GenBank/DDBJ whole genome shotgun (WGS) entry which is preliminary data.</text>
</comment>
<dbReference type="Gene3D" id="3.40.50.12710">
    <property type="match status" value="1"/>
</dbReference>
<keyword evidence="2" id="KW-0808">Transferase</keyword>
<gene>
    <name evidence="3" type="ORF">NEISUBOT_03137</name>
</gene>
<dbReference type="PANTHER" id="PTHR12049:SF7">
    <property type="entry name" value="PROTEIN ARGININE METHYLTRANSFERASE NDUFAF7, MITOCHONDRIAL"/>
    <property type="match status" value="1"/>
</dbReference>
<accession>A0A9W5IT46</accession>
<reference evidence="3 4" key="1">
    <citation type="submission" date="2010-01" db="EMBL/GenBank/DDBJ databases">
        <authorList>
            <person name="Weinstock G."/>
            <person name="Sodergren E."/>
            <person name="Clifton S."/>
            <person name="Fulton L."/>
            <person name="Fulton B."/>
            <person name="Courtney L."/>
            <person name="Fronick C."/>
            <person name="Harrison M."/>
            <person name="Strong C."/>
            <person name="Farmer C."/>
            <person name="Delahaunty K."/>
            <person name="Markovic C."/>
            <person name="Hall O."/>
            <person name="Minx P."/>
            <person name="Tomlinson C."/>
            <person name="Mitreva M."/>
            <person name="Nelson J."/>
            <person name="Hou S."/>
            <person name="Wollam A."/>
            <person name="Pepin K.H."/>
            <person name="Johnson M."/>
            <person name="Bhonagiri V."/>
            <person name="Nash W.E."/>
            <person name="Warren W."/>
            <person name="Chinwalla A."/>
            <person name="Mardis E.R."/>
            <person name="Wilson R.K."/>
        </authorList>
    </citation>
    <scope>NUCLEOTIDE SEQUENCE [LARGE SCALE GENOMIC DNA]</scope>
    <source>
        <strain evidence="3 4">NJ9703</strain>
    </source>
</reference>
<protein>
    <recommendedName>
        <fullName evidence="5">S-adenosyl-L-methionine-dependent methyltransferase</fullName>
    </recommendedName>
</protein>
<dbReference type="AlphaFoldDB" id="A0A9W5IT46"/>
<dbReference type="SUPFAM" id="SSF53335">
    <property type="entry name" value="S-adenosyl-L-methionine-dependent methyltransferases"/>
    <property type="match status" value="1"/>
</dbReference>
<dbReference type="EMBL" id="ACEO02000001">
    <property type="protein sequence ID" value="EFC53140.1"/>
    <property type="molecule type" value="Genomic_DNA"/>
</dbReference>
<evidence type="ECO:0000313" key="3">
    <source>
        <dbReference type="EMBL" id="EFC53140.1"/>
    </source>
</evidence>
<dbReference type="GO" id="GO:0035243">
    <property type="term" value="F:protein-arginine omega-N symmetric methyltransferase activity"/>
    <property type="evidence" value="ECO:0007669"/>
    <property type="project" value="TreeGrafter"/>
</dbReference>
<dbReference type="RefSeq" id="WP_004518898.1">
    <property type="nucleotide sequence ID" value="NZ_ACEO02000001.1"/>
</dbReference>
<dbReference type="InterPro" id="IPR029063">
    <property type="entry name" value="SAM-dependent_MTases_sf"/>
</dbReference>
<dbReference type="InterPro" id="IPR003788">
    <property type="entry name" value="NDUFAF7"/>
</dbReference>
<dbReference type="InterPro" id="IPR038375">
    <property type="entry name" value="NDUFAF7_sf"/>
</dbReference>
<keyword evidence="1" id="KW-0489">Methyltransferase</keyword>
<evidence type="ECO:0000256" key="2">
    <source>
        <dbReference type="ARBA" id="ARBA00022679"/>
    </source>
</evidence>
<proteinExistence type="predicted"/>